<dbReference type="PROSITE" id="PS51898">
    <property type="entry name" value="TYR_RECOMBINASE"/>
    <property type="match status" value="1"/>
</dbReference>
<proteinExistence type="inferred from homology"/>
<reference evidence="5" key="1">
    <citation type="submission" date="2022-05" db="EMBL/GenBank/DDBJ databases">
        <authorList>
            <person name="Oliphant S.A."/>
            <person name="Watson-Haigh N.S."/>
            <person name="Sumby K.M."/>
            <person name="Gardner J.M."/>
            <person name="Jiranek V."/>
        </authorList>
    </citation>
    <scope>NUCLEOTIDE SEQUENCE</scope>
    <source>
        <strain evidence="5">KI4_A6</strain>
    </source>
</reference>
<dbReference type="EMBL" id="CP097121">
    <property type="protein sequence ID" value="USS91398.1"/>
    <property type="molecule type" value="Genomic_DNA"/>
</dbReference>
<evidence type="ECO:0000256" key="2">
    <source>
        <dbReference type="ARBA" id="ARBA00023125"/>
    </source>
</evidence>
<comment type="similarity">
    <text evidence="1">Belongs to the 'phage' integrase family.</text>
</comment>
<keyword evidence="3" id="KW-0233">DNA recombination</keyword>
<gene>
    <name evidence="5" type="ORF">M3M37_00015</name>
</gene>
<evidence type="ECO:0000313" key="6">
    <source>
        <dbReference type="Proteomes" id="UP001056164"/>
    </source>
</evidence>
<dbReference type="Gene3D" id="1.10.443.10">
    <property type="entry name" value="Intergrase catalytic core"/>
    <property type="match status" value="1"/>
</dbReference>
<dbReference type="Gene3D" id="1.10.150.130">
    <property type="match status" value="1"/>
</dbReference>
<name>A0ABY5C1B3_9LACO</name>
<dbReference type="SUPFAM" id="SSF56349">
    <property type="entry name" value="DNA breaking-rejoining enzymes"/>
    <property type="match status" value="1"/>
</dbReference>
<dbReference type="Pfam" id="PF00589">
    <property type="entry name" value="Phage_integrase"/>
    <property type="match status" value="1"/>
</dbReference>
<sequence length="310" mass="36424">MMGRRKKSQLFYEYFDEWIDLYKQDAVREVTLNKYRINLKWVRRIAPNLYLKDLSKRAYQEIINEYASTHEHQTTLDFHHQIKSSILDAVDEGLIPINPTRNAVIKGKSPQKKKIKFLNEAELQKLIHRLDLGNEINWDWFLMLVLKTGLRFSEALAVTPNDFDFQSQMLRVNKTWDYKSFHGSFQKTKNESSVRSVRIDWQLAMQLSQLIKDLPKDKPIFVTKKRIFNSTVNHYLKTLCEKAKIPVITVHGLRHTHASLLLFGDVSIATVAQRLGHSSMTTTQETYIHIIRELEAKDSEKIMYQMSKLV</sequence>
<keyword evidence="2" id="KW-0238">DNA-binding</keyword>
<dbReference type="InterPro" id="IPR013762">
    <property type="entry name" value="Integrase-like_cat_sf"/>
</dbReference>
<dbReference type="InterPro" id="IPR011010">
    <property type="entry name" value="DNA_brk_join_enz"/>
</dbReference>
<protein>
    <submittedName>
        <fullName evidence="5">Site-specific integrase</fullName>
    </submittedName>
</protein>
<dbReference type="PANTHER" id="PTHR30349:SF64">
    <property type="entry name" value="PROPHAGE INTEGRASE INTD-RELATED"/>
    <property type="match status" value="1"/>
</dbReference>
<organism evidence="5 6">
    <name type="scientific">Fructilactobacillus carniphilus</name>
    <dbReference type="NCBI Taxonomy" id="2940297"/>
    <lineage>
        <taxon>Bacteria</taxon>
        <taxon>Bacillati</taxon>
        <taxon>Bacillota</taxon>
        <taxon>Bacilli</taxon>
        <taxon>Lactobacillales</taxon>
        <taxon>Lactobacillaceae</taxon>
        <taxon>Fructilactobacillus</taxon>
    </lineage>
</organism>
<dbReference type="CDD" id="cd01189">
    <property type="entry name" value="INT_ICEBs1_C_like"/>
    <property type="match status" value="1"/>
</dbReference>
<evidence type="ECO:0000256" key="3">
    <source>
        <dbReference type="ARBA" id="ARBA00023172"/>
    </source>
</evidence>
<dbReference type="Proteomes" id="UP001056164">
    <property type="component" value="Chromosome"/>
</dbReference>
<dbReference type="InterPro" id="IPR050090">
    <property type="entry name" value="Tyrosine_recombinase_XerCD"/>
</dbReference>
<accession>A0ABY5C1B3</accession>
<dbReference type="PANTHER" id="PTHR30349">
    <property type="entry name" value="PHAGE INTEGRASE-RELATED"/>
    <property type="match status" value="1"/>
</dbReference>
<evidence type="ECO:0000259" key="4">
    <source>
        <dbReference type="PROSITE" id="PS51898"/>
    </source>
</evidence>
<keyword evidence="6" id="KW-1185">Reference proteome</keyword>
<feature type="domain" description="Tyr recombinase" evidence="4">
    <location>
        <begin position="113"/>
        <end position="301"/>
    </location>
</feature>
<dbReference type="InterPro" id="IPR002104">
    <property type="entry name" value="Integrase_catalytic"/>
</dbReference>
<dbReference type="RefSeq" id="WP_252795942.1">
    <property type="nucleotide sequence ID" value="NZ_CP097121.1"/>
</dbReference>
<evidence type="ECO:0000313" key="5">
    <source>
        <dbReference type="EMBL" id="USS91398.1"/>
    </source>
</evidence>
<evidence type="ECO:0000256" key="1">
    <source>
        <dbReference type="ARBA" id="ARBA00008857"/>
    </source>
</evidence>
<dbReference type="InterPro" id="IPR010998">
    <property type="entry name" value="Integrase_recombinase_N"/>
</dbReference>